<gene>
    <name evidence="5" type="ORF">BaRGS_00031788</name>
</gene>
<dbReference type="InterPro" id="IPR035234">
    <property type="entry name" value="IgGFc-bd_N"/>
</dbReference>
<evidence type="ECO:0000313" key="5">
    <source>
        <dbReference type="EMBL" id="KAK7476929.1"/>
    </source>
</evidence>
<evidence type="ECO:0000256" key="2">
    <source>
        <dbReference type="SAM" id="MobiDB-lite"/>
    </source>
</evidence>
<feature type="disulfide bond" evidence="1">
    <location>
        <begin position="545"/>
        <end position="554"/>
    </location>
</feature>
<keyword evidence="3" id="KW-1133">Transmembrane helix</keyword>
<evidence type="ECO:0000313" key="6">
    <source>
        <dbReference type="Proteomes" id="UP001519460"/>
    </source>
</evidence>
<keyword evidence="1" id="KW-0245">EGF-like domain</keyword>
<organism evidence="5 6">
    <name type="scientific">Batillaria attramentaria</name>
    <dbReference type="NCBI Taxonomy" id="370345"/>
    <lineage>
        <taxon>Eukaryota</taxon>
        <taxon>Metazoa</taxon>
        <taxon>Spiralia</taxon>
        <taxon>Lophotrochozoa</taxon>
        <taxon>Mollusca</taxon>
        <taxon>Gastropoda</taxon>
        <taxon>Caenogastropoda</taxon>
        <taxon>Sorbeoconcha</taxon>
        <taxon>Cerithioidea</taxon>
        <taxon>Batillariidae</taxon>
        <taxon>Batillaria</taxon>
    </lineage>
</organism>
<keyword evidence="3" id="KW-0812">Transmembrane</keyword>
<proteinExistence type="predicted"/>
<dbReference type="PANTHER" id="PTHR46534:SF1">
    <property type="entry name" value="IGGFC-BINDING PROTEIN N-TERMINAL DOMAIN-CONTAINING PROTEIN"/>
    <property type="match status" value="1"/>
</dbReference>
<dbReference type="Proteomes" id="UP001519460">
    <property type="component" value="Unassembled WGS sequence"/>
</dbReference>
<accession>A0ABD0JPJ6</accession>
<dbReference type="CDD" id="cd00054">
    <property type="entry name" value="EGF_CA"/>
    <property type="match status" value="1"/>
</dbReference>
<feature type="non-terminal residue" evidence="5">
    <location>
        <position position="1"/>
    </location>
</feature>
<feature type="transmembrane region" description="Helical" evidence="3">
    <location>
        <begin position="714"/>
        <end position="742"/>
    </location>
</feature>
<evidence type="ECO:0000259" key="4">
    <source>
        <dbReference type="PROSITE" id="PS50026"/>
    </source>
</evidence>
<reference evidence="5 6" key="1">
    <citation type="journal article" date="2023" name="Sci. Data">
        <title>Genome assembly of the Korean intertidal mud-creeper Batillaria attramentaria.</title>
        <authorList>
            <person name="Patra A.K."/>
            <person name="Ho P.T."/>
            <person name="Jun S."/>
            <person name="Lee S.J."/>
            <person name="Kim Y."/>
            <person name="Won Y.J."/>
        </authorList>
    </citation>
    <scope>NUCLEOTIDE SEQUENCE [LARGE SCALE GENOMIC DNA]</scope>
    <source>
        <strain evidence="5">Wonlab-2016</strain>
    </source>
</reference>
<feature type="region of interest" description="Disordered" evidence="2">
    <location>
        <begin position="563"/>
        <end position="634"/>
    </location>
</feature>
<dbReference type="Pfam" id="PF17517">
    <property type="entry name" value="IgGFc_binding"/>
    <property type="match status" value="1"/>
</dbReference>
<dbReference type="InterPro" id="IPR000742">
    <property type="entry name" value="EGF"/>
</dbReference>
<evidence type="ECO:0000256" key="1">
    <source>
        <dbReference type="PROSITE-ProRule" id="PRU00076"/>
    </source>
</evidence>
<sequence length="848" mass="91860">LGDGVTYPTRTVDNDNDGLLGARQRWMEEGGDGFGTASSSQIGRDSVWIFAVTSAAVLTVLPAMTEGLYLICRTTGKDVLSSQRTSDQLRHAICKYVDVAQRSPRRIDNRGKSFLLFFIENFGDNTEFRLVITSQHDAKIHVDNPMAQVETDKQQEFAVQSGGSVHVTLGGDVAVTSDQVPQKKTVLVVASQPVAVFGFSLEYRSSGGYLALPVEGLGTHYVIATYDGHSHLGVAAGARVAVAAVQDGTEVMVSIRVRTTTICGTRTLLRQDSASFTFQLKAREVMLIVCDNDVTGSIVHSNKPVAVVSGNACTQVPANQRYCDHLVEMLIPVPALGTRYLLHTFQGRDNGAIYRIVPCLPSTVISFGRALPENTGDLPFQQYKLQQGESIAVTAGQGINVSSFPGDPLMTQMPLPDLAPRDYLLDLALPLGDRLLTCYLTAVVRKEFAEGIMVGDKPLTTQLVEDEIYVSMGSEVVNQWPVRVYHPNTDAGFGLLAYCFSQGEGFGFPAGLVLYDSSGVDECASAPCKNDGICYEVGASFRCHCVGVYGGPTCKLEIMETTTEQETTTVQETTEDKTTSPPETTEDKTTSPPETTEDKTTSPPETTEDKTTSPPETTTIPDTTTPPPDTTQQQLETTEVSYEVVPPPPKHLCPCSCGNMPIQPQEGKNTTVEEQVKKEVEKIKEELAVDVKNTSKALHRKTSTYDSRPSATGLGLLGISLTVFVLGFIVIMDTSSLVAYVVHKLRAHQKKSLAVSNGKAKEELVTPSLEHESVAAVPSLGSDMSNDSDLAKQEVSKFVEAVSIDCNPCDQLIQHRGSRRKHLLHVRPETILLHVRGNKQRAGMNAGP</sequence>
<protein>
    <recommendedName>
        <fullName evidence="4">EGF-like domain-containing protein</fullName>
    </recommendedName>
</protein>
<keyword evidence="6" id="KW-1185">Reference proteome</keyword>
<feature type="compositionally biased region" description="Low complexity" evidence="2">
    <location>
        <begin position="563"/>
        <end position="572"/>
    </location>
</feature>
<dbReference type="AlphaFoldDB" id="A0ABD0JPJ6"/>
<feature type="domain" description="EGF-like" evidence="4">
    <location>
        <begin position="519"/>
        <end position="555"/>
    </location>
</feature>
<keyword evidence="1" id="KW-1015">Disulfide bond</keyword>
<dbReference type="SUPFAM" id="SSF57196">
    <property type="entry name" value="EGF/Laminin"/>
    <property type="match status" value="1"/>
</dbReference>
<name>A0ABD0JPJ6_9CAEN</name>
<comment type="caution">
    <text evidence="1">Lacks conserved residue(s) required for the propagation of feature annotation.</text>
</comment>
<dbReference type="Gene3D" id="2.10.25.10">
    <property type="entry name" value="Laminin"/>
    <property type="match status" value="1"/>
</dbReference>
<evidence type="ECO:0000256" key="3">
    <source>
        <dbReference type="SAM" id="Phobius"/>
    </source>
</evidence>
<comment type="caution">
    <text evidence="5">The sequence shown here is derived from an EMBL/GenBank/DDBJ whole genome shotgun (WGS) entry which is preliminary data.</text>
</comment>
<dbReference type="PROSITE" id="PS50026">
    <property type="entry name" value="EGF_3"/>
    <property type="match status" value="1"/>
</dbReference>
<dbReference type="EMBL" id="JACVVK020000361">
    <property type="protein sequence ID" value="KAK7476929.1"/>
    <property type="molecule type" value="Genomic_DNA"/>
</dbReference>
<dbReference type="PANTHER" id="PTHR46534">
    <property type="entry name" value="IGGFC_BINDING DOMAIN-CONTAINING PROTEIN"/>
    <property type="match status" value="1"/>
</dbReference>
<feature type="compositionally biased region" description="Low complexity" evidence="2">
    <location>
        <begin position="612"/>
        <end position="623"/>
    </location>
</feature>
<keyword evidence="3" id="KW-0472">Membrane</keyword>